<dbReference type="Proteomes" id="UP000015454">
    <property type="component" value="Unassembled WGS sequence"/>
</dbReference>
<dbReference type="GO" id="GO:0016788">
    <property type="term" value="F:hydrolase activity, acting on ester bonds"/>
    <property type="evidence" value="ECO:0007669"/>
    <property type="project" value="InterPro"/>
</dbReference>
<dbReference type="STRING" id="1049789.LEP1GSC050_1576"/>
<proteinExistence type="predicted"/>
<accession>T0F7Z8</accession>
<dbReference type="Pfam" id="PF07819">
    <property type="entry name" value="PGAP1"/>
    <property type="match status" value="1"/>
</dbReference>
<keyword evidence="3" id="KW-1185">Reference proteome</keyword>
<comment type="caution">
    <text evidence="2">The sequence shown here is derived from an EMBL/GenBank/DDBJ whole genome shotgun (WGS) entry which is preliminary data.</text>
</comment>
<dbReference type="AlphaFoldDB" id="T0F7Z8"/>
<dbReference type="SUPFAM" id="SSF53474">
    <property type="entry name" value="alpha/beta-Hydrolases"/>
    <property type="match status" value="1"/>
</dbReference>
<dbReference type="RefSeq" id="WP_010569981.1">
    <property type="nucleotide sequence ID" value="NZ_AHMO02000011.1"/>
</dbReference>
<dbReference type="InterPro" id="IPR012908">
    <property type="entry name" value="PGAP1-ab_dom-like"/>
</dbReference>
<evidence type="ECO:0000313" key="3">
    <source>
        <dbReference type="Proteomes" id="UP000015454"/>
    </source>
</evidence>
<evidence type="ECO:0000313" key="2">
    <source>
        <dbReference type="EMBL" id="EQA43602.1"/>
    </source>
</evidence>
<protein>
    <submittedName>
        <fullName evidence="2">PF05057 family protein</fullName>
    </submittedName>
</protein>
<sequence length="380" mass="41767">MFGSAVVRNLPALLLIFFSFSYCHVNDLKARLSPHTHKSDQDKLLNYILFEYYTETNHALYRYINIFSPVAATKSQINADFFGDPSIGQVAGKTKLIFIHGWDFTERNTDPPTNKYKKVSNLLGTWNQALEFVDNNISSVYTNYEIYVFTYRTSDYISNNGRRLIDTLNANFSSSDKVIILAHSMGGLVSRAALYHPNNTKDIIHNIVSLGTPYYGSPFSSPQYQSNDLSAISSIVGFVTGTPGGKDLGYTNGGTLGSNLLPGEYISNSYNAYLESLLGQTSKDSKVSVYYGDLAGSCSGHDIIYASGCTILNSTTPQFPNTDGIVTAYSGQMYHNSVAGRFSQAGFDHSQMSFRNPANPSNIAAAQAFFTTVITYINGL</sequence>
<reference evidence="2" key="1">
    <citation type="submission" date="2013-05" db="EMBL/GenBank/DDBJ databases">
        <authorList>
            <person name="Harkins D.M."/>
            <person name="Durkin A.S."/>
            <person name="Brinkac L.M."/>
            <person name="Haft D.H."/>
            <person name="Selengut J.D."/>
            <person name="Sanka R."/>
            <person name="DePew J."/>
            <person name="Purushe J."/>
            <person name="Hartskeerl R.A."/>
            <person name="Ahmed A."/>
            <person name="van der Linden H."/>
            <person name="Goris M.G.A."/>
            <person name="Vinetz J.M."/>
            <person name="Sutton G.G."/>
            <person name="Nierman W.C."/>
            <person name="Fouts D.E."/>
        </authorList>
    </citation>
    <scope>NUCLEOTIDE SEQUENCE [LARGE SCALE GENOMIC DNA]</scope>
    <source>
        <strain evidence="2">5399</strain>
    </source>
</reference>
<gene>
    <name evidence="2" type="ORF">LEP1GSC050_1576</name>
</gene>
<feature type="domain" description="GPI inositol-deacylase PGAP1-like alpha/beta" evidence="1">
    <location>
        <begin position="154"/>
        <end position="220"/>
    </location>
</feature>
<organism evidence="2 3">
    <name type="scientific">Leptospira broomii serovar Hurstbridge str. 5399</name>
    <dbReference type="NCBI Taxonomy" id="1049789"/>
    <lineage>
        <taxon>Bacteria</taxon>
        <taxon>Pseudomonadati</taxon>
        <taxon>Spirochaetota</taxon>
        <taxon>Spirochaetia</taxon>
        <taxon>Leptospirales</taxon>
        <taxon>Leptospiraceae</taxon>
        <taxon>Leptospira</taxon>
    </lineage>
</organism>
<name>T0F7Z8_9LEPT</name>
<evidence type="ECO:0000259" key="1">
    <source>
        <dbReference type="Pfam" id="PF07819"/>
    </source>
</evidence>
<dbReference type="OrthoDB" id="556502at2"/>
<dbReference type="Gene3D" id="3.40.50.1820">
    <property type="entry name" value="alpha/beta hydrolase"/>
    <property type="match status" value="1"/>
</dbReference>
<dbReference type="InterPro" id="IPR029058">
    <property type="entry name" value="AB_hydrolase_fold"/>
</dbReference>
<dbReference type="EMBL" id="AHMO02000011">
    <property type="protein sequence ID" value="EQA43602.1"/>
    <property type="molecule type" value="Genomic_DNA"/>
</dbReference>